<organism evidence="2 3">
    <name type="scientific">Amycolatopsis arida</name>
    <dbReference type="NCBI Taxonomy" id="587909"/>
    <lineage>
        <taxon>Bacteria</taxon>
        <taxon>Bacillati</taxon>
        <taxon>Actinomycetota</taxon>
        <taxon>Actinomycetes</taxon>
        <taxon>Pseudonocardiales</taxon>
        <taxon>Pseudonocardiaceae</taxon>
        <taxon>Amycolatopsis</taxon>
    </lineage>
</organism>
<evidence type="ECO:0000256" key="1">
    <source>
        <dbReference type="SAM" id="Phobius"/>
    </source>
</evidence>
<dbReference type="InterPro" id="IPR057702">
    <property type="entry name" value="DUF7942"/>
</dbReference>
<protein>
    <submittedName>
        <fullName evidence="2">Uncharacterized protein</fullName>
    </submittedName>
</protein>
<evidence type="ECO:0000313" key="2">
    <source>
        <dbReference type="EMBL" id="SFO91023.1"/>
    </source>
</evidence>
<reference evidence="3" key="1">
    <citation type="submission" date="2016-10" db="EMBL/GenBank/DDBJ databases">
        <authorList>
            <person name="Varghese N."/>
            <person name="Submissions S."/>
        </authorList>
    </citation>
    <scope>NUCLEOTIDE SEQUENCE [LARGE SCALE GENOMIC DNA]</scope>
    <source>
        <strain evidence="3">CGMCC 4.5579</strain>
    </source>
</reference>
<dbReference type="Proteomes" id="UP000198727">
    <property type="component" value="Unassembled WGS sequence"/>
</dbReference>
<feature type="transmembrane region" description="Helical" evidence="1">
    <location>
        <begin position="55"/>
        <end position="75"/>
    </location>
</feature>
<feature type="transmembrane region" description="Helical" evidence="1">
    <location>
        <begin position="6"/>
        <end position="24"/>
    </location>
</feature>
<proteinExistence type="predicted"/>
<dbReference type="NCBIfam" id="NF046119">
    <property type="entry name" value="memb_SCO4225"/>
    <property type="match status" value="1"/>
</dbReference>
<keyword evidence="1" id="KW-0812">Transmembrane</keyword>
<name>A0A1I5L1G4_9PSEU</name>
<dbReference type="Pfam" id="PF25637">
    <property type="entry name" value="DUF7942"/>
    <property type="match status" value="1"/>
</dbReference>
<keyword evidence="1" id="KW-0472">Membrane</keyword>
<accession>A0A1I5L1G4</accession>
<dbReference type="RefSeq" id="WP_092526858.1">
    <property type="nucleotide sequence ID" value="NZ_FOWW01000001.1"/>
</dbReference>
<dbReference type="EMBL" id="FOWW01000001">
    <property type="protein sequence ID" value="SFO91023.1"/>
    <property type="molecule type" value="Genomic_DNA"/>
</dbReference>
<evidence type="ECO:0000313" key="3">
    <source>
        <dbReference type="Proteomes" id="UP000198727"/>
    </source>
</evidence>
<keyword evidence="1" id="KW-1133">Transmembrane helix</keyword>
<dbReference type="AlphaFoldDB" id="A0A1I5L1G4"/>
<feature type="transmembrane region" description="Helical" evidence="1">
    <location>
        <begin position="31"/>
        <end position="49"/>
    </location>
</feature>
<keyword evidence="3" id="KW-1185">Reference proteome</keyword>
<sequence length="85" mass="8719">MTRATAIPLGYTVLVLGTTVVVLATGDESLAGVWLIVVTLPVSLLLQLLPIKGVGLALVLAAGGLAQAGLLHLALRMLAHRSQRA</sequence>
<gene>
    <name evidence="2" type="ORF">SAMN05421810_101364</name>
</gene>